<feature type="compositionally biased region" description="Basic residues" evidence="1">
    <location>
        <begin position="155"/>
        <end position="169"/>
    </location>
</feature>
<keyword evidence="3" id="KW-1185">Reference proteome</keyword>
<reference evidence="2 3" key="1">
    <citation type="submission" date="2024-10" db="EMBL/GenBank/DDBJ databases">
        <authorList>
            <person name="Kim D."/>
        </authorList>
    </citation>
    <scope>NUCLEOTIDE SEQUENCE [LARGE SCALE GENOMIC DNA]</scope>
    <source>
        <strain evidence="2">Taebaek</strain>
    </source>
</reference>
<dbReference type="AlphaFoldDB" id="A0ABD2HSL5"/>
<gene>
    <name evidence="2" type="ORF">niasHS_017186</name>
</gene>
<evidence type="ECO:0000313" key="3">
    <source>
        <dbReference type="Proteomes" id="UP001620645"/>
    </source>
</evidence>
<feature type="compositionally biased region" description="Basic and acidic residues" evidence="1">
    <location>
        <begin position="113"/>
        <end position="123"/>
    </location>
</feature>
<organism evidence="2 3">
    <name type="scientific">Heterodera schachtii</name>
    <name type="common">Sugarbeet cyst nematode worm</name>
    <name type="synonym">Tylenchus schachtii</name>
    <dbReference type="NCBI Taxonomy" id="97005"/>
    <lineage>
        <taxon>Eukaryota</taxon>
        <taxon>Metazoa</taxon>
        <taxon>Ecdysozoa</taxon>
        <taxon>Nematoda</taxon>
        <taxon>Chromadorea</taxon>
        <taxon>Rhabditida</taxon>
        <taxon>Tylenchina</taxon>
        <taxon>Tylenchomorpha</taxon>
        <taxon>Tylenchoidea</taxon>
        <taxon>Heteroderidae</taxon>
        <taxon>Heteroderinae</taxon>
        <taxon>Heterodera</taxon>
    </lineage>
</organism>
<name>A0ABD2HSL5_HETSC</name>
<dbReference type="Proteomes" id="UP001620645">
    <property type="component" value="Unassembled WGS sequence"/>
</dbReference>
<evidence type="ECO:0000313" key="2">
    <source>
        <dbReference type="EMBL" id="KAL3071329.1"/>
    </source>
</evidence>
<feature type="region of interest" description="Disordered" evidence="1">
    <location>
        <begin position="150"/>
        <end position="169"/>
    </location>
</feature>
<proteinExistence type="predicted"/>
<sequence>MSSPIDAILGKENADPEAGAKALKAKGSNKPKVPPANIAEIQAELGKAKEEILSAVSTYISEAMSTVNRGMEGFTTAISQMANVLDASRAREEMEQMSLDDPELEDVSIEAGETGKEPEKPTDGENDPGETPQGHQGPKGIPLAQEHSVRERGRGTGHGRAFIRGRGGHCRGTATGAAAHARHYFNIRQGHRAHHQHYNHRHSAAGPSGHCRCHDCQPPNHHVGRRFRPYAPR</sequence>
<comment type="caution">
    <text evidence="2">The sequence shown here is derived from an EMBL/GenBank/DDBJ whole genome shotgun (WGS) entry which is preliminary data.</text>
</comment>
<feature type="region of interest" description="Disordered" evidence="1">
    <location>
        <begin position="112"/>
        <end position="141"/>
    </location>
</feature>
<accession>A0ABD2HSL5</accession>
<evidence type="ECO:0000256" key="1">
    <source>
        <dbReference type="SAM" id="MobiDB-lite"/>
    </source>
</evidence>
<feature type="region of interest" description="Disordered" evidence="1">
    <location>
        <begin position="1"/>
        <end position="34"/>
    </location>
</feature>
<protein>
    <submittedName>
        <fullName evidence="2">Uncharacterized protein</fullName>
    </submittedName>
</protein>
<dbReference type="EMBL" id="JBICCN010000394">
    <property type="protein sequence ID" value="KAL3071329.1"/>
    <property type="molecule type" value="Genomic_DNA"/>
</dbReference>